<feature type="compositionally biased region" description="Basic residues" evidence="1">
    <location>
        <begin position="109"/>
        <end position="128"/>
    </location>
</feature>
<feature type="compositionally biased region" description="Low complexity" evidence="1">
    <location>
        <begin position="14"/>
        <end position="30"/>
    </location>
</feature>
<feature type="compositionally biased region" description="Polar residues" evidence="1">
    <location>
        <begin position="88"/>
        <end position="105"/>
    </location>
</feature>
<sequence>MAHDSPSNALNPDAPAFSPSSSPSQQASNQHQWNFRVLQIPYIHEGTSHYSNNFPSSNLYPTDYSNLGLFSAFSSQMNQVEGIQNSFHGQRSATNGHGGVWQQQPTKDRAKKSKRNKRKKHGKCKGKKKGDANGDELGSDQINGDGAGGDDVNGDEANGGGSNGGEANGDGTRDGDTPSENEWKFEEEET</sequence>
<feature type="region of interest" description="Disordered" evidence="1">
    <location>
        <begin position="1"/>
        <end position="31"/>
    </location>
</feature>
<feature type="compositionally biased region" description="Basic and acidic residues" evidence="1">
    <location>
        <begin position="171"/>
        <end position="184"/>
    </location>
</feature>
<accession>A0A8H5ZBK8</accession>
<dbReference type="AlphaFoldDB" id="A0A8H5ZBK8"/>
<proteinExistence type="predicted"/>
<protein>
    <submittedName>
        <fullName evidence="2">Uncharacterized protein</fullName>
    </submittedName>
</protein>
<feature type="region of interest" description="Disordered" evidence="1">
    <location>
        <begin position="88"/>
        <end position="190"/>
    </location>
</feature>
<reference evidence="2" key="1">
    <citation type="submission" date="2019-11" db="EMBL/GenBank/DDBJ databases">
        <title>Bipolaris sorokiniana Genome sequencing.</title>
        <authorList>
            <person name="Wang H."/>
        </authorList>
    </citation>
    <scope>NUCLEOTIDE SEQUENCE</scope>
</reference>
<dbReference type="Proteomes" id="UP000624244">
    <property type="component" value="Unassembled WGS sequence"/>
</dbReference>
<organism evidence="2 3">
    <name type="scientific">Cochliobolus sativus</name>
    <name type="common">Common root rot and spot blotch fungus</name>
    <name type="synonym">Bipolaris sorokiniana</name>
    <dbReference type="NCBI Taxonomy" id="45130"/>
    <lineage>
        <taxon>Eukaryota</taxon>
        <taxon>Fungi</taxon>
        <taxon>Dikarya</taxon>
        <taxon>Ascomycota</taxon>
        <taxon>Pezizomycotina</taxon>
        <taxon>Dothideomycetes</taxon>
        <taxon>Pleosporomycetidae</taxon>
        <taxon>Pleosporales</taxon>
        <taxon>Pleosporineae</taxon>
        <taxon>Pleosporaceae</taxon>
        <taxon>Bipolaris</taxon>
    </lineage>
</organism>
<name>A0A8H5ZBK8_COCSA</name>
<feature type="compositionally biased region" description="Polar residues" evidence="1">
    <location>
        <begin position="1"/>
        <end position="10"/>
    </location>
</feature>
<feature type="compositionally biased region" description="Gly residues" evidence="1">
    <location>
        <begin position="145"/>
        <end position="168"/>
    </location>
</feature>
<comment type="caution">
    <text evidence="2">The sequence shown here is derived from an EMBL/GenBank/DDBJ whole genome shotgun (WGS) entry which is preliminary data.</text>
</comment>
<dbReference type="EMBL" id="WNKQ01000020">
    <property type="protein sequence ID" value="KAF5844978.1"/>
    <property type="molecule type" value="Genomic_DNA"/>
</dbReference>
<evidence type="ECO:0000313" key="2">
    <source>
        <dbReference type="EMBL" id="KAF5844978.1"/>
    </source>
</evidence>
<evidence type="ECO:0000313" key="3">
    <source>
        <dbReference type="Proteomes" id="UP000624244"/>
    </source>
</evidence>
<gene>
    <name evidence="2" type="ORF">GGP41_001109</name>
</gene>
<evidence type="ECO:0000256" key="1">
    <source>
        <dbReference type="SAM" id="MobiDB-lite"/>
    </source>
</evidence>